<dbReference type="PANTHER" id="PTHR35807:SF2">
    <property type="entry name" value="TRANSCRIPTIONAL ACTIVATOR DOMAIN"/>
    <property type="match status" value="1"/>
</dbReference>
<dbReference type="SMART" id="SM01043">
    <property type="entry name" value="BTAD"/>
    <property type="match status" value="1"/>
</dbReference>
<accession>A0ABQ5NRL3</accession>
<dbReference type="SUPFAM" id="SSF48452">
    <property type="entry name" value="TPR-like"/>
    <property type="match status" value="1"/>
</dbReference>
<name>A0ABQ5NRL3_9ACTN</name>
<dbReference type="RefSeq" id="WP_323445123.1">
    <property type="nucleotide sequence ID" value="NZ_BSBI01000001.1"/>
</dbReference>
<dbReference type="InterPro" id="IPR051677">
    <property type="entry name" value="AfsR-DnrI-RedD_regulator"/>
</dbReference>
<evidence type="ECO:0000313" key="5">
    <source>
        <dbReference type="Proteomes" id="UP001291653"/>
    </source>
</evidence>
<dbReference type="InterPro" id="IPR005158">
    <property type="entry name" value="BTAD"/>
</dbReference>
<feature type="repeat" description="TPR" evidence="2">
    <location>
        <begin position="193"/>
        <end position="226"/>
    </location>
</feature>
<dbReference type="InterPro" id="IPR016032">
    <property type="entry name" value="Sig_transdc_resp-reg_C-effctor"/>
</dbReference>
<dbReference type="Gene3D" id="1.10.10.10">
    <property type="entry name" value="Winged helix-like DNA-binding domain superfamily/Winged helix DNA-binding domain"/>
    <property type="match status" value="1"/>
</dbReference>
<dbReference type="PANTHER" id="PTHR35807">
    <property type="entry name" value="TRANSCRIPTIONAL REGULATOR REDD-RELATED"/>
    <property type="match status" value="1"/>
</dbReference>
<keyword evidence="1" id="KW-0902">Two-component regulatory system</keyword>
<dbReference type="Proteomes" id="UP001291653">
    <property type="component" value="Unassembled WGS sequence"/>
</dbReference>
<gene>
    <name evidence="4" type="ORF">SYYSPA8_01970</name>
</gene>
<sequence>MTTGAALLPGTDRFRPREREHGATYRAYLFGPFRVFKGEEVLGQRRQRREKALLLLKWFLLNPGKPASMDQLIDLGWRDTTPEKAASGFHVGMHCLRRMLEPDLRPGQESSFIHRSGANFYRFEAGEGWWSDANEVERLFEQARACDAHCDARRACFYYSRVAAYTVRRFLEDEESQQQWLAPYRRQYEGLCSQALIRLIQIHRARGELDEALEYAYEKLRLDPYNELAATTIIEAHLQLGRPAHALRELSLFLGSLERDFGAGACGSLLALRERIMDIPRDGRGSGLPAPVPVRR</sequence>
<protein>
    <submittedName>
        <fullName evidence="4">Bacterial transcriptional activator domain-containing protein</fullName>
    </submittedName>
</protein>
<dbReference type="InterPro" id="IPR036388">
    <property type="entry name" value="WH-like_DNA-bd_sf"/>
</dbReference>
<comment type="caution">
    <text evidence="4">The sequence shown here is derived from an EMBL/GenBank/DDBJ whole genome shotgun (WGS) entry which is preliminary data.</text>
</comment>
<evidence type="ECO:0000259" key="3">
    <source>
        <dbReference type="SMART" id="SM01043"/>
    </source>
</evidence>
<keyword evidence="2" id="KW-0802">TPR repeat</keyword>
<dbReference type="InterPro" id="IPR019734">
    <property type="entry name" value="TPR_rpt"/>
</dbReference>
<dbReference type="Pfam" id="PF03704">
    <property type="entry name" value="BTAD"/>
    <property type="match status" value="1"/>
</dbReference>
<dbReference type="SUPFAM" id="SSF46894">
    <property type="entry name" value="C-terminal effector domain of the bipartite response regulators"/>
    <property type="match status" value="1"/>
</dbReference>
<organism evidence="4 5">
    <name type="scientific">Streptomyces yaizuensis</name>
    <dbReference type="NCBI Taxonomy" id="2989713"/>
    <lineage>
        <taxon>Bacteria</taxon>
        <taxon>Bacillati</taxon>
        <taxon>Actinomycetota</taxon>
        <taxon>Actinomycetes</taxon>
        <taxon>Kitasatosporales</taxon>
        <taxon>Streptomycetaceae</taxon>
        <taxon>Streptomyces</taxon>
    </lineage>
</organism>
<dbReference type="PROSITE" id="PS50005">
    <property type="entry name" value="TPR"/>
    <property type="match status" value="1"/>
</dbReference>
<evidence type="ECO:0000313" key="4">
    <source>
        <dbReference type="EMBL" id="GLF93013.1"/>
    </source>
</evidence>
<evidence type="ECO:0000256" key="2">
    <source>
        <dbReference type="PROSITE-ProRule" id="PRU00339"/>
    </source>
</evidence>
<dbReference type="EMBL" id="BSBI01000001">
    <property type="protein sequence ID" value="GLF93013.1"/>
    <property type="molecule type" value="Genomic_DNA"/>
</dbReference>
<feature type="domain" description="Bacterial transcriptional activator" evidence="3">
    <location>
        <begin position="131"/>
        <end position="277"/>
    </location>
</feature>
<evidence type="ECO:0000256" key="1">
    <source>
        <dbReference type="ARBA" id="ARBA00023012"/>
    </source>
</evidence>
<proteinExistence type="predicted"/>
<dbReference type="InterPro" id="IPR011990">
    <property type="entry name" value="TPR-like_helical_dom_sf"/>
</dbReference>
<dbReference type="Gene3D" id="1.25.40.10">
    <property type="entry name" value="Tetratricopeptide repeat domain"/>
    <property type="match status" value="1"/>
</dbReference>
<keyword evidence="5" id="KW-1185">Reference proteome</keyword>
<reference evidence="4 5" key="1">
    <citation type="submission" date="2022-10" db="EMBL/GenBank/DDBJ databases">
        <title>Draft genome sequence of Streptomyces sp. YSPA8.</title>
        <authorList>
            <person name="Moriuchi R."/>
            <person name="Dohra H."/>
            <person name="Yamamura H."/>
            <person name="Kodani S."/>
        </authorList>
    </citation>
    <scope>NUCLEOTIDE SEQUENCE [LARGE SCALE GENOMIC DNA]</scope>
    <source>
        <strain evidence="4 5">YSPA8</strain>
    </source>
</reference>